<dbReference type="Proteomes" id="UP001491552">
    <property type="component" value="Unassembled WGS sequence"/>
</dbReference>
<dbReference type="PROSITE" id="PS52050">
    <property type="entry name" value="WYL"/>
    <property type="match status" value="1"/>
</dbReference>
<dbReference type="PANTHER" id="PTHR34580">
    <property type="match status" value="1"/>
</dbReference>
<dbReference type="InterPro" id="IPR051534">
    <property type="entry name" value="CBASS_pafABC_assoc_protein"/>
</dbReference>
<dbReference type="PANTHER" id="PTHR34580:SF1">
    <property type="entry name" value="PROTEIN PAFC"/>
    <property type="match status" value="1"/>
</dbReference>
<proteinExistence type="predicted"/>
<name>A0ABV1G541_9FIRM</name>
<feature type="domain" description="WYL" evidence="1">
    <location>
        <begin position="159"/>
        <end position="231"/>
    </location>
</feature>
<dbReference type="Pfam" id="PF25583">
    <property type="entry name" value="WCX"/>
    <property type="match status" value="1"/>
</dbReference>
<dbReference type="InterPro" id="IPR057727">
    <property type="entry name" value="WCX_dom"/>
</dbReference>
<reference evidence="3 4" key="1">
    <citation type="submission" date="2024-03" db="EMBL/GenBank/DDBJ databases">
        <title>Human intestinal bacterial collection.</title>
        <authorList>
            <person name="Pauvert C."/>
            <person name="Hitch T.C.A."/>
            <person name="Clavel T."/>
        </authorList>
    </citation>
    <scope>NUCLEOTIDE SEQUENCE [LARGE SCALE GENOMIC DNA]</scope>
    <source>
        <strain evidence="3 4">CLA-AA-H192</strain>
    </source>
</reference>
<dbReference type="Pfam" id="PF13280">
    <property type="entry name" value="WYL"/>
    <property type="match status" value="1"/>
</dbReference>
<dbReference type="InterPro" id="IPR028349">
    <property type="entry name" value="PafC-like"/>
</dbReference>
<evidence type="ECO:0000259" key="2">
    <source>
        <dbReference type="Pfam" id="PF25583"/>
    </source>
</evidence>
<dbReference type="InterPro" id="IPR026881">
    <property type="entry name" value="WYL_dom"/>
</dbReference>
<comment type="caution">
    <text evidence="3">The sequence shown here is derived from an EMBL/GenBank/DDBJ whole genome shotgun (WGS) entry which is preliminary data.</text>
</comment>
<dbReference type="EMBL" id="JBBMFF010000165">
    <property type="protein sequence ID" value="MEQ2510536.1"/>
    <property type="molecule type" value="Genomic_DNA"/>
</dbReference>
<sequence length="347" mass="40399">MPQTAPAKKMLIMNILDILKRYTDEEHRLTQKQIADILWTDYDMAADRKTIARNLTNLMAAGYPVECRDDIARTYINKQGQAETSYMLSDFYLERDFTDAELRLLIDSLLFSKHIPYSQCRELVEKLAGLSNRYFKSRVRFISTMEETAPSNPQLFYTIEIIDEAIAAGRQVAFIYNTYGTDKRLHPKRDQEYIVNPYQIAATNGRYYLIGNYDKYDNLANYRMDRITDIRLLDTPAKPTSQVKGLEHGFDLPKHMAEHLYMFTGESGVVTFRAKRYLLNDIMDWFGGEITFFDETEEEVSVRTRVNLAAMRRWALQYALHARVLSPESLVQQVKEDIKAAADHYNL</sequence>
<evidence type="ECO:0000259" key="1">
    <source>
        <dbReference type="Pfam" id="PF13280"/>
    </source>
</evidence>
<protein>
    <submittedName>
        <fullName evidence="3">WYL domain-containing protein</fullName>
    </submittedName>
</protein>
<accession>A0ABV1G541</accession>
<dbReference type="PIRSF" id="PIRSF016838">
    <property type="entry name" value="PafC"/>
    <property type="match status" value="1"/>
</dbReference>
<keyword evidence="4" id="KW-1185">Reference proteome</keyword>
<evidence type="ECO:0000313" key="4">
    <source>
        <dbReference type="Proteomes" id="UP001491552"/>
    </source>
</evidence>
<organism evidence="3 4">
    <name type="scientific">Faecousia intestinalis</name>
    <dbReference type="NCBI Taxonomy" id="3133167"/>
    <lineage>
        <taxon>Bacteria</taxon>
        <taxon>Bacillati</taxon>
        <taxon>Bacillota</taxon>
        <taxon>Clostridia</taxon>
        <taxon>Eubacteriales</taxon>
        <taxon>Oscillospiraceae</taxon>
        <taxon>Faecousia</taxon>
    </lineage>
</organism>
<evidence type="ECO:0000313" key="3">
    <source>
        <dbReference type="EMBL" id="MEQ2510536.1"/>
    </source>
</evidence>
<feature type="domain" description="WCX" evidence="2">
    <location>
        <begin position="280"/>
        <end position="342"/>
    </location>
</feature>
<gene>
    <name evidence="3" type="ORF">WMO66_04610</name>
</gene>
<dbReference type="RefSeq" id="WP_349135212.1">
    <property type="nucleotide sequence ID" value="NZ_JBBMFF010000165.1"/>
</dbReference>